<reference evidence="3" key="1">
    <citation type="submission" date="2018-03" db="EMBL/GenBank/DDBJ databases">
        <authorList>
            <person name="Zecchin S."/>
        </authorList>
    </citation>
    <scope>NUCLEOTIDE SEQUENCE [LARGE SCALE GENOMIC DNA]</scope>
</reference>
<evidence type="ECO:0000313" key="3">
    <source>
        <dbReference type="Proteomes" id="UP000245125"/>
    </source>
</evidence>
<dbReference type="Proteomes" id="UP000245125">
    <property type="component" value="Unassembled WGS sequence"/>
</dbReference>
<proteinExistence type="predicted"/>
<evidence type="ECO:0000313" key="2">
    <source>
        <dbReference type="EMBL" id="SPP99766.1"/>
    </source>
</evidence>
<evidence type="ECO:0000256" key="1">
    <source>
        <dbReference type="SAM" id="Phobius"/>
    </source>
</evidence>
<organism evidence="2 3">
    <name type="scientific">Candidatus Sulfobium mesophilum</name>
    <dbReference type="NCBI Taxonomy" id="2016548"/>
    <lineage>
        <taxon>Bacteria</taxon>
        <taxon>Pseudomonadati</taxon>
        <taxon>Nitrospirota</taxon>
        <taxon>Nitrospiria</taxon>
        <taxon>Nitrospirales</taxon>
        <taxon>Nitrospiraceae</taxon>
        <taxon>Candidatus Sulfobium</taxon>
    </lineage>
</organism>
<feature type="transmembrane region" description="Helical" evidence="1">
    <location>
        <begin position="17"/>
        <end position="42"/>
    </location>
</feature>
<protein>
    <submittedName>
        <fullName evidence="2">Uncharacterized protein</fullName>
    </submittedName>
</protein>
<dbReference type="AlphaFoldDB" id="A0A2U3QEC9"/>
<name>A0A2U3QEC9_9BACT</name>
<keyword evidence="1" id="KW-1133">Transmembrane helix</keyword>
<sequence>MNGINQWLVELNKNSHIWFGVVTVLTMSGLGVMIAVAIEVLFKFLGVKGERIEIHH</sequence>
<keyword evidence="3" id="KW-1185">Reference proteome</keyword>
<keyword evidence="1" id="KW-0472">Membrane</keyword>
<dbReference type="EMBL" id="OUUY01000017">
    <property type="protein sequence ID" value="SPP99766.1"/>
    <property type="molecule type" value="Genomic_DNA"/>
</dbReference>
<gene>
    <name evidence="2" type="ORF">NBG4_1130005</name>
</gene>
<keyword evidence="1" id="KW-0812">Transmembrane</keyword>
<accession>A0A2U3QEC9</accession>